<protein>
    <recommendedName>
        <fullName evidence="3">Sulfotransferase family protein</fullName>
    </recommendedName>
</protein>
<proteinExistence type="predicted"/>
<name>A0ABW4ZGM5_9BACT</name>
<dbReference type="EMBL" id="JBHUJB010000089">
    <property type="protein sequence ID" value="MFD2160672.1"/>
    <property type="molecule type" value="Genomic_DNA"/>
</dbReference>
<organism evidence="1 2">
    <name type="scientific">Rubritalea tangerina</name>
    <dbReference type="NCBI Taxonomy" id="430798"/>
    <lineage>
        <taxon>Bacteria</taxon>
        <taxon>Pseudomonadati</taxon>
        <taxon>Verrucomicrobiota</taxon>
        <taxon>Verrucomicrobiia</taxon>
        <taxon>Verrucomicrobiales</taxon>
        <taxon>Rubritaleaceae</taxon>
        <taxon>Rubritalea</taxon>
    </lineage>
</organism>
<dbReference type="RefSeq" id="WP_377085534.1">
    <property type="nucleotide sequence ID" value="NZ_JBHSJL010000002.1"/>
</dbReference>
<accession>A0ABW4ZGM5</accession>
<keyword evidence="2" id="KW-1185">Reference proteome</keyword>
<comment type="caution">
    <text evidence="1">The sequence shown here is derived from an EMBL/GenBank/DDBJ whole genome shotgun (WGS) entry which is preliminary data.</text>
</comment>
<dbReference type="Proteomes" id="UP001597389">
    <property type="component" value="Unassembled WGS sequence"/>
</dbReference>
<evidence type="ECO:0000313" key="1">
    <source>
        <dbReference type="EMBL" id="MFD2160672.1"/>
    </source>
</evidence>
<dbReference type="InterPro" id="IPR027417">
    <property type="entry name" value="P-loop_NTPase"/>
</dbReference>
<gene>
    <name evidence="1" type="ORF">ACFSW8_17340</name>
</gene>
<evidence type="ECO:0000313" key="2">
    <source>
        <dbReference type="Proteomes" id="UP001597389"/>
    </source>
</evidence>
<dbReference type="Gene3D" id="3.40.50.300">
    <property type="entry name" value="P-loop containing nucleotide triphosphate hydrolases"/>
    <property type="match status" value="1"/>
</dbReference>
<sequence>MKQSSPSLWQWAPTDIRASVRGLVMGWQYVGAHRFVEPFFADSLVATAGMGPEKRELEVAAISEVDDLDCLEPRAFIFHASRCGSTLMGQLLGESEKHIVVSEAPVIDAALGYASSEEWIFKRVIRALGQRRGGRERHLFVKLDSWHLFHLPVIQKTYPDVPMLFLYREPGAIMESHKIQRGGQMVPGVVDYAAMGVELEVVYHDLDAYCREVLEALYGRAIEFASEGRLKLLQYDQLPELVWRDLIDFLSLDLSAGEVLAMGERAMRHSKRPQEFFGGEGRKAVREGKLYEQFLQLEELRREHGIGEWA</sequence>
<reference evidence="2" key="1">
    <citation type="journal article" date="2019" name="Int. J. Syst. Evol. Microbiol.">
        <title>The Global Catalogue of Microorganisms (GCM) 10K type strain sequencing project: providing services to taxonomists for standard genome sequencing and annotation.</title>
        <authorList>
            <consortium name="The Broad Institute Genomics Platform"/>
            <consortium name="The Broad Institute Genome Sequencing Center for Infectious Disease"/>
            <person name="Wu L."/>
            <person name="Ma J."/>
        </authorList>
    </citation>
    <scope>NUCLEOTIDE SEQUENCE [LARGE SCALE GENOMIC DNA]</scope>
    <source>
        <strain evidence="2">CCUG 57942</strain>
    </source>
</reference>
<dbReference type="SUPFAM" id="SSF52540">
    <property type="entry name" value="P-loop containing nucleoside triphosphate hydrolases"/>
    <property type="match status" value="1"/>
</dbReference>
<evidence type="ECO:0008006" key="3">
    <source>
        <dbReference type="Google" id="ProtNLM"/>
    </source>
</evidence>